<organism evidence="4 5">
    <name type="scientific">Magallana gigas</name>
    <name type="common">Pacific oyster</name>
    <name type="synonym">Crassostrea gigas</name>
    <dbReference type="NCBI Taxonomy" id="29159"/>
    <lineage>
        <taxon>Eukaryota</taxon>
        <taxon>Metazoa</taxon>
        <taxon>Spiralia</taxon>
        <taxon>Lophotrochozoa</taxon>
        <taxon>Mollusca</taxon>
        <taxon>Bivalvia</taxon>
        <taxon>Autobranchia</taxon>
        <taxon>Pteriomorphia</taxon>
        <taxon>Ostreida</taxon>
        <taxon>Ostreoidea</taxon>
        <taxon>Ostreidae</taxon>
        <taxon>Magallana</taxon>
    </lineage>
</organism>
<feature type="compositionally biased region" description="Basic and acidic residues" evidence="2">
    <location>
        <begin position="145"/>
        <end position="156"/>
    </location>
</feature>
<evidence type="ECO:0000256" key="1">
    <source>
        <dbReference type="SAM" id="Coils"/>
    </source>
</evidence>
<dbReference type="Proteomes" id="UP000005408">
    <property type="component" value="Unassembled WGS sequence"/>
</dbReference>
<feature type="domain" description="FAM186A/B C-terminal" evidence="3">
    <location>
        <begin position="952"/>
        <end position="1120"/>
    </location>
</feature>
<protein>
    <recommendedName>
        <fullName evidence="3">FAM186A/B C-terminal domain-containing protein</fullName>
    </recommendedName>
</protein>
<feature type="region of interest" description="Disordered" evidence="2">
    <location>
        <begin position="145"/>
        <end position="204"/>
    </location>
</feature>
<dbReference type="Gene3D" id="1.10.287.1490">
    <property type="match status" value="1"/>
</dbReference>
<dbReference type="InterPro" id="IPR049146">
    <property type="entry name" value="FAM186A_B_C"/>
</dbReference>
<proteinExistence type="predicted"/>
<evidence type="ECO:0000256" key="2">
    <source>
        <dbReference type="SAM" id="MobiDB-lite"/>
    </source>
</evidence>
<feature type="coiled-coil region" evidence="1">
    <location>
        <begin position="609"/>
        <end position="664"/>
    </location>
</feature>
<keyword evidence="5" id="KW-1185">Reference proteome</keyword>
<feature type="coiled-coil region" evidence="1">
    <location>
        <begin position="487"/>
        <end position="570"/>
    </location>
</feature>
<accession>A0A8W8KVV0</accession>
<evidence type="ECO:0000259" key="3">
    <source>
        <dbReference type="Pfam" id="PF20865"/>
    </source>
</evidence>
<dbReference type="Pfam" id="PF20865">
    <property type="entry name" value="FAM186A-B_C"/>
    <property type="match status" value="1"/>
</dbReference>
<name>A0A8W8KVV0_MAGGI</name>
<dbReference type="EnsemblMetazoa" id="G25186.1">
    <property type="protein sequence ID" value="G25186.1:cds"/>
    <property type="gene ID" value="G25186"/>
</dbReference>
<evidence type="ECO:0000313" key="5">
    <source>
        <dbReference type="Proteomes" id="UP000005408"/>
    </source>
</evidence>
<sequence>MTEDLNNQGRKLSTLNLPRIERRTNTTHTIPVLLVSINSQLTYYGPRLKNFLQSQKIEPVVRKRGTKYDALSTSPEKLTGNRKKLKKNDGPGNSMGSRSDYQEKKKLSILKQGTPSPDPLPNVWNTLTMEDKRKVHFSKMVPEAEQKTGNKAKHDGLSPSPELKSVERQKKKKHTNPSYSKSPSPEKMGVRKRQGGVTPDYERKDTLSPVKIKIIEKVSSEKRVKRAPTMITLEQLLQGIVADRRFGSETSLCRRDDLSDKAGSDSRLFSTSPDVCQIMEDIDAGKHSRLRKEIKEELTSIKDRVKEALYVVDMYDEDEDLDVMKKEKAVLQRVYSYQGTCEERYALLAEVEHWMSSTDLVSDLPAEADLNQMSRHFLEIHSHVMTALHRYGSLSERVMDFGNCLLATTHAIMVERKQQAKEIEEKEQDKTVVIDERLLLADQNKWEKAIKMIMNTFDDAAKWTKNAGHKNVIKKGISQFKELSSGMKKRNTELKEKRKAVDEAKSKLQTAKADVEGKTKELEDLRKNVRNLTTEVEEKKHMLSKSEENSATIMQKCHKLDAQIKELQKEVAKGPKVVEKVRPATPPPPPSPPPPEIIKVIDSATQLKLSEAEKEIEEQKTKLQKAKDEIRSVERLLRKEKERVRQLRLELEEAISRAEEAELTVAVEQPQQDPAPEVQIVETGDKDSTYYKTLLAGTKKDFNAELEKIKSHLTKERLRNAAMVKRVEDNHKEQLNVIQKNVVRVLRAIMHFRDHVCTIVEKESLKDASRSLQGLGSLIPDKLVPDPKELLALLVGSVVEFMHNMEVVMANAFLTMRMMIKGSITMTTTKEFIAGKQTENRIRMEEVKRNMKQIDVSKEESKKLALRLKMAKEKLIKFEELTERQEVHDRKYLALLDRYRRVWKMYNNLNKDMTILQGDLQNAIDEKVKENEGLLISQMKMELKNRPNVHDKELEMSIMDQKKNIRMLEQAYEKNKISKDMYFLIRSLLEKSLEIPKIRLRYMMEQYVAFRSIKETRARVLEILRGEDLSKHIRRDMEKYVKQIDEKLTKSMNIWHSKINLLNQEKKNLFKMLWKMFGEVFVESGLLLVHPLLNTITHDKSEVYGKLAATAKRESLRSICARGHKRVHEFLHLPTFVEGCSVLSTMTDEQSLWNAQFSCGDDAIGAPIPVSPHLLNYDVNRERLNARRSLESQSSIGNHGRPILHLPVSRNYYITPKLECLSAK</sequence>
<reference evidence="4" key="1">
    <citation type="submission" date="2022-08" db="UniProtKB">
        <authorList>
            <consortium name="EnsemblMetazoa"/>
        </authorList>
    </citation>
    <scope>IDENTIFICATION</scope>
    <source>
        <strain evidence="4">05x7-T-G4-1.051#20</strain>
    </source>
</reference>
<dbReference type="AlphaFoldDB" id="A0A8W8KVV0"/>
<feature type="region of interest" description="Disordered" evidence="2">
    <location>
        <begin position="66"/>
        <end position="102"/>
    </location>
</feature>
<evidence type="ECO:0000313" key="4">
    <source>
        <dbReference type="EnsemblMetazoa" id="G25186.1:cds"/>
    </source>
</evidence>
<keyword evidence="1" id="KW-0175">Coiled coil</keyword>